<gene>
    <name evidence="3" type="ORF">METZ01_LOCUS457609</name>
</gene>
<feature type="domain" description="SIS" evidence="2">
    <location>
        <begin position="35"/>
        <end position="178"/>
    </location>
</feature>
<sequence length="233" mass="25280">MNRAQIISEAKKVVSTELKSIKTINSSLDNNFYRIVKIIFETKGRTIVTGIGKSGHIANKISATLSSTGTPSHFIHATEASHGDLGGITKNDCILCLSNSGQTHELNDIINYSKRFNIPLLSISANKQGMLYKKSDCGIIFKKPIEACPNNLAPTSSTTMMLILGDAIAVTLIKMRGFNKSHFGNFHPGGNLGKDLVQLSDIMHGKSELPLAKINEKMSSVLLKMTKKSFGCV</sequence>
<keyword evidence="1" id="KW-0677">Repeat</keyword>
<accession>A0A383AC38</accession>
<dbReference type="SUPFAM" id="SSF53697">
    <property type="entry name" value="SIS domain"/>
    <property type="match status" value="1"/>
</dbReference>
<name>A0A383AC38_9ZZZZ</name>
<dbReference type="Gene3D" id="3.10.580.10">
    <property type="entry name" value="CBS-domain"/>
    <property type="match status" value="1"/>
</dbReference>
<dbReference type="InterPro" id="IPR046348">
    <property type="entry name" value="SIS_dom_sf"/>
</dbReference>
<proteinExistence type="predicted"/>
<reference evidence="3" key="1">
    <citation type="submission" date="2018-05" db="EMBL/GenBank/DDBJ databases">
        <authorList>
            <person name="Lanie J.A."/>
            <person name="Ng W.-L."/>
            <person name="Kazmierczak K.M."/>
            <person name="Andrzejewski T.M."/>
            <person name="Davidsen T.M."/>
            <person name="Wayne K.J."/>
            <person name="Tettelin H."/>
            <person name="Glass J.I."/>
            <person name="Rusch D."/>
            <person name="Podicherti R."/>
            <person name="Tsui H.-C.T."/>
            <person name="Winkler M.E."/>
        </authorList>
    </citation>
    <scope>NUCLEOTIDE SEQUENCE</scope>
</reference>
<evidence type="ECO:0000259" key="2">
    <source>
        <dbReference type="PROSITE" id="PS51464"/>
    </source>
</evidence>
<dbReference type="PROSITE" id="PS51464">
    <property type="entry name" value="SIS"/>
    <property type="match status" value="1"/>
</dbReference>
<dbReference type="FunFam" id="3.40.50.10490:FF:000011">
    <property type="entry name" value="Arabinose 5-phosphate isomerase"/>
    <property type="match status" value="1"/>
</dbReference>
<dbReference type="GO" id="GO:0003824">
    <property type="term" value="F:catalytic activity"/>
    <property type="evidence" value="ECO:0007669"/>
    <property type="project" value="UniProtKB-ARBA"/>
</dbReference>
<protein>
    <recommendedName>
        <fullName evidence="2">SIS domain-containing protein</fullName>
    </recommendedName>
</protein>
<dbReference type="Pfam" id="PF01380">
    <property type="entry name" value="SIS"/>
    <property type="match status" value="1"/>
</dbReference>
<dbReference type="GO" id="GO:1901135">
    <property type="term" value="P:carbohydrate derivative metabolic process"/>
    <property type="evidence" value="ECO:0007669"/>
    <property type="project" value="InterPro"/>
</dbReference>
<dbReference type="AlphaFoldDB" id="A0A383AC38"/>
<dbReference type="GO" id="GO:0097367">
    <property type="term" value="F:carbohydrate derivative binding"/>
    <property type="evidence" value="ECO:0007669"/>
    <property type="project" value="InterPro"/>
</dbReference>
<dbReference type="InterPro" id="IPR050986">
    <property type="entry name" value="GutQ/KpsF_isomerases"/>
</dbReference>
<dbReference type="PANTHER" id="PTHR42745:SF1">
    <property type="entry name" value="ARABINOSE 5-PHOSPHATE ISOMERASE KDSD"/>
    <property type="match status" value="1"/>
</dbReference>
<feature type="non-terminal residue" evidence="3">
    <location>
        <position position="233"/>
    </location>
</feature>
<dbReference type="PANTHER" id="PTHR42745">
    <property type="match status" value="1"/>
</dbReference>
<dbReference type="InterPro" id="IPR001347">
    <property type="entry name" value="SIS_dom"/>
</dbReference>
<dbReference type="InterPro" id="IPR046342">
    <property type="entry name" value="CBS_dom_sf"/>
</dbReference>
<evidence type="ECO:0000313" key="3">
    <source>
        <dbReference type="EMBL" id="SVE04755.1"/>
    </source>
</evidence>
<organism evidence="3">
    <name type="scientific">marine metagenome</name>
    <dbReference type="NCBI Taxonomy" id="408172"/>
    <lineage>
        <taxon>unclassified sequences</taxon>
        <taxon>metagenomes</taxon>
        <taxon>ecological metagenomes</taxon>
    </lineage>
</organism>
<dbReference type="EMBL" id="UINC01190545">
    <property type="protein sequence ID" value="SVE04755.1"/>
    <property type="molecule type" value="Genomic_DNA"/>
</dbReference>
<evidence type="ECO:0000256" key="1">
    <source>
        <dbReference type="ARBA" id="ARBA00022737"/>
    </source>
</evidence>
<dbReference type="Gene3D" id="3.40.50.10490">
    <property type="entry name" value="Glucose-6-phosphate isomerase like protein, domain 1"/>
    <property type="match status" value="1"/>
</dbReference>
<dbReference type="CDD" id="cd05014">
    <property type="entry name" value="SIS_Kpsf"/>
    <property type="match status" value="1"/>
</dbReference>
<dbReference type="InterPro" id="IPR035474">
    <property type="entry name" value="SIS_Kpsf"/>
</dbReference>